<sequence>MPRGWRCLRIVLIEPISFGTAICTWIGEWDISIRRHDFSGLFGVTVFAASTLVAVTLVTVITRCPERPTVAGSLMCAATFPKPPRWRPLTTFGAVSQIMYILKK</sequence>
<feature type="transmembrane region" description="Helical" evidence="1">
    <location>
        <begin position="39"/>
        <end position="61"/>
    </location>
</feature>
<protein>
    <submittedName>
        <fullName evidence="2">Uncharacterized protein</fullName>
    </submittedName>
</protein>
<accession>A0A0K1H056</accession>
<keyword evidence="1" id="KW-0472">Membrane</keyword>
<keyword evidence="1" id="KW-1133">Transmembrane helix</keyword>
<dbReference type="Proteomes" id="UP000118435">
    <property type="component" value="Segment"/>
</dbReference>
<feature type="transmembrane region" description="Helical" evidence="1">
    <location>
        <begin position="7"/>
        <end position="27"/>
    </location>
</feature>
<evidence type="ECO:0000256" key="1">
    <source>
        <dbReference type="SAM" id="Phobius"/>
    </source>
</evidence>
<evidence type="ECO:0000313" key="2">
    <source>
        <dbReference type="EMBL" id="AKT72852.1"/>
    </source>
</evidence>
<keyword evidence="1" id="KW-0812">Transmembrane</keyword>
<organism evidence="2 3">
    <name type="scientific">Cynomolgus macaque cytomegalovirus strain Mauritius</name>
    <dbReference type="NCBI Taxonomy" id="1690255"/>
    <lineage>
        <taxon>Viruses</taxon>
        <taxon>Duplodnaviria</taxon>
        <taxon>Heunggongvirae</taxon>
        <taxon>Peploviricota</taxon>
        <taxon>Herviviricetes</taxon>
        <taxon>Herpesvirales</taxon>
        <taxon>Orthoherpesviridae</taxon>
        <taxon>Betaherpesvirinae</taxon>
        <taxon>Cytomegalovirus</taxon>
        <taxon>Cytomegalovirus macacinebeta3</taxon>
    </lineage>
</organism>
<dbReference type="EMBL" id="KP796148">
    <property type="protein sequence ID" value="AKT72852.1"/>
    <property type="molecule type" value="Genomic_DNA"/>
</dbReference>
<proteinExistence type="predicted"/>
<gene>
    <name evidence="2" type="primary">Cy243</name>
</gene>
<reference evidence="2 3" key="1">
    <citation type="journal article" date="2016" name="BMC Genomics">
        <title>A novel strain of cynomolgus macaque cytomegalovirus: implications for host-virus co-evolution.</title>
        <authorList>
            <person name="Russell J.N."/>
            <person name="Marsh A.K."/>
            <person name="Willer D.O."/>
            <person name="Ambagala A.P."/>
            <person name="Dzamba M."/>
            <person name="Chan J.K."/>
            <person name="Pilon R."/>
            <person name="Fournier J."/>
            <person name="Brudno M."/>
            <person name="Antony J.M."/>
            <person name="Sandstrom P."/>
            <person name="Evans B.J."/>
            <person name="MacDonald K.S."/>
        </authorList>
    </citation>
    <scope>NUCLEOTIDE SEQUENCE [LARGE SCALE GENOMIC DNA]</scope>
    <source>
        <strain evidence="2">Mauritius</strain>
    </source>
</reference>
<name>A0A0K1H056_9BETA</name>
<evidence type="ECO:0000313" key="3">
    <source>
        <dbReference type="Proteomes" id="UP000118435"/>
    </source>
</evidence>